<feature type="domain" description="Rab3GAP catalytic subunit conserved" evidence="11">
    <location>
        <begin position="657"/>
        <end position="810"/>
    </location>
</feature>
<reference evidence="14" key="1">
    <citation type="submission" date="2025-08" db="UniProtKB">
        <authorList>
            <consortium name="RefSeq"/>
        </authorList>
    </citation>
    <scope>IDENTIFICATION</scope>
</reference>
<feature type="region of interest" description="Disordered" evidence="10">
    <location>
        <begin position="535"/>
        <end position="566"/>
    </location>
</feature>
<evidence type="ECO:0000256" key="5">
    <source>
        <dbReference type="ARBA" id="ARBA00015817"/>
    </source>
</evidence>
<keyword evidence="13" id="KW-1185">Reference proteome</keyword>
<comment type="similarity">
    <text evidence="4">Belongs to the Rab3-GAP catalytic subunit family.</text>
</comment>
<dbReference type="AlphaFoldDB" id="A0A6P7SG96"/>
<dbReference type="Proteomes" id="UP000515154">
    <property type="component" value="Linkage group LG1"/>
</dbReference>
<keyword evidence="8" id="KW-0256">Endoplasmic reticulum</keyword>
<feature type="region of interest" description="Disordered" evidence="10">
    <location>
        <begin position="952"/>
        <end position="980"/>
    </location>
</feature>
<feature type="region of interest" description="Disordered" evidence="10">
    <location>
        <begin position="584"/>
        <end position="658"/>
    </location>
</feature>
<evidence type="ECO:0000313" key="13">
    <source>
        <dbReference type="Proteomes" id="UP000515154"/>
    </source>
</evidence>
<evidence type="ECO:0000256" key="3">
    <source>
        <dbReference type="ARBA" id="ARBA00004496"/>
    </source>
</evidence>
<evidence type="ECO:0000256" key="6">
    <source>
        <dbReference type="ARBA" id="ARBA00022468"/>
    </source>
</evidence>
<organism evidence="13 14">
    <name type="scientific">Octopus sinensis</name>
    <name type="common">East Asian common octopus</name>
    <dbReference type="NCBI Taxonomy" id="2607531"/>
    <lineage>
        <taxon>Eukaryota</taxon>
        <taxon>Metazoa</taxon>
        <taxon>Spiralia</taxon>
        <taxon>Lophotrochozoa</taxon>
        <taxon>Mollusca</taxon>
        <taxon>Cephalopoda</taxon>
        <taxon>Coleoidea</taxon>
        <taxon>Octopodiformes</taxon>
        <taxon>Octopoda</taxon>
        <taxon>Incirrata</taxon>
        <taxon>Octopodidae</taxon>
        <taxon>Octopus</taxon>
    </lineage>
</organism>
<proteinExistence type="inferred from homology"/>
<evidence type="ECO:0000256" key="7">
    <source>
        <dbReference type="ARBA" id="ARBA00022490"/>
    </source>
</evidence>
<evidence type="ECO:0000256" key="10">
    <source>
        <dbReference type="SAM" id="MobiDB-lite"/>
    </source>
</evidence>
<gene>
    <name evidence="14" type="primary">LOC115212281</name>
</gene>
<comment type="subcellular location">
    <subcellularLocation>
        <location evidence="3">Cytoplasm</location>
    </subcellularLocation>
    <subcellularLocation>
        <location evidence="2">Endoplasmic reticulum</location>
    </subcellularLocation>
    <subcellularLocation>
        <location evidence="1">Golgi apparatus</location>
        <location evidence="1">cis-Golgi network</location>
    </subcellularLocation>
</comment>
<dbReference type="Pfam" id="PF13890">
    <property type="entry name" value="Rab3-GTPase_cat"/>
    <property type="match status" value="1"/>
</dbReference>
<sequence length="1027" mass="116014">MAADDDTDVFEITDFTTASDWERFIARLEEILHEWRLVNLPALPPVAKGEFTSETWEERTDELQFSDVKFDLTYHYLKSAETTLAEKTREQEEQDDTKNEDATPTVFEDMMSMDNDFPSRAHCLCRWYGLRSFIVLSPKSTADIIDIESRAKLLLSSVNIALGNTGCTVPMFVQIQQKWRRLYLGTSVLPNATIAFDMAHLKKLPMQYNHLAGLLDVFKSELGHAINPLPTVAVSVRFTYILEEWTHSLWPQTPPDFSIMGDEDVGCKGFGMLPFGACEDPVNELHLSCTWPCLSENIIVENQVYTDLDPLQAPQWSVRITMTEDPQCLLHDYLEDFIFLCHNKSAMKEVFTPDDDPLDPSADISQALHRLTEPSVPTLSSVMSQATSKVKVKTIECPIGQPLFNEILFFLFPDARPDQDPDTINQPSEDYFEVPLSRVELKQEMAKQLKSAPLDSLTTRMATCLCLINRNHGGWKAVAQLWQEIVLELRYRLDNNYLISGIECGPPNMGSCILHQKLQMLNCCIEKRRKREMQSLENARTGSPQNSSPHHNRHSSGEDSPWDSPRHSMLAAEMHSRLSPLMKHNLMRPDSRTSASIDSYSGSDEEFFDCDEHQKEASKNEDVEMEDESESGFPADVAGGKSKGDGKDLGGESYVSTEPEGRLRVFGNAKLSNMNEQLYIPVTQEPAPMTEDMLEEHAEVLARLGSSAEGSQLRARMQSACLLSDMESFKAANPGCMLEDFVRWYSPRDWIDEQVDENGAVVVKGQLSQRMKIPGNMWSEVWQGARPVPAHRQKRLFDDTKEAEKVLHFLMSLKPPQLVEYLLPVLSHTAILKIIQEEDQEFPKLKQLLDQIISKAAKVTRSTSPGVRKYEDLIQMISLAETVIARAKSLKNKFTKDLLEQKEAEEELTLFVSSLLQQSEVIVRGGPYGPAGSVIHKLFVAAQKAAHLILEDESSEDQPNGNAEAEKYKPPSTVPDFPEPSGREYILRTIVPRPAPYSRPLPQRMYCVLVDGDYRLAGAYTSDTLFE</sequence>
<evidence type="ECO:0000259" key="12">
    <source>
        <dbReference type="Pfam" id="PF19533"/>
    </source>
</evidence>
<name>A0A6P7SG96_9MOLL</name>
<dbReference type="InterPro" id="IPR045700">
    <property type="entry name" value="Rab3GAP1"/>
</dbReference>
<accession>A0A6P7SG96</accession>
<keyword evidence="6" id="KW-0343">GTPase activation</keyword>
<dbReference type="InterPro" id="IPR026147">
    <property type="entry name" value="Rab3GAP1_conserved"/>
</dbReference>
<dbReference type="PANTHER" id="PTHR21422:SF9">
    <property type="entry name" value="RAB3 GTPASE-ACTIVATING PROTEIN CATALYTIC SUBUNIT"/>
    <property type="match status" value="1"/>
</dbReference>
<evidence type="ECO:0000256" key="9">
    <source>
        <dbReference type="ARBA" id="ARBA00023034"/>
    </source>
</evidence>
<protein>
    <recommendedName>
        <fullName evidence="5">Rab3 GTPase-activating protein catalytic subunit</fullName>
    </recommendedName>
</protein>
<keyword evidence="9" id="KW-0333">Golgi apparatus</keyword>
<evidence type="ECO:0000256" key="8">
    <source>
        <dbReference type="ARBA" id="ARBA00022824"/>
    </source>
</evidence>
<feature type="compositionally biased region" description="Polar residues" evidence="10">
    <location>
        <begin position="592"/>
        <end position="602"/>
    </location>
</feature>
<dbReference type="KEGG" id="osn:115212281"/>
<evidence type="ECO:0000256" key="2">
    <source>
        <dbReference type="ARBA" id="ARBA00004240"/>
    </source>
</evidence>
<evidence type="ECO:0000313" key="14">
    <source>
        <dbReference type="RefSeq" id="XP_029636983.1"/>
    </source>
</evidence>
<dbReference type="GO" id="GO:0005783">
    <property type="term" value="C:endoplasmic reticulum"/>
    <property type="evidence" value="ECO:0007669"/>
    <property type="project" value="UniProtKB-SubCell"/>
</dbReference>
<dbReference type="InterPro" id="IPR045698">
    <property type="entry name" value="Rab3GAP1_C"/>
</dbReference>
<dbReference type="RefSeq" id="XP_029636983.1">
    <property type="nucleotide sequence ID" value="XM_029781123.2"/>
</dbReference>
<feature type="compositionally biased region" description="Basic and acidic residues" evidence="10">
    <location>
        <begin position="610"/>
        <end position="622"/>
    </location>
</feature>
<keyword evidence="7" id="KW-0963">Cytoplasm</keyword>
<evidence type="ECO:0000256" key="4">
    <source>
        <dbReference type="ARBA" id="ARBA00008856"/>
    </source>
</evidence>
<dbReference type="Pfam" id="PF19533">
    <property type="entry name" value="Rab3-GAP_cat_C"/>
    <property type="match status" value="1"/>
</dbReference>
<feature type="domain" description="Rab3GAP catalytic subunit C-terminal" evidence="12">
    <location>
        <begin position="822"/>
        <end position="1025"/>
    </location>
</feature>
<dbReference type="GO" id="GO:0005096">
    <property type="term" value="F:GTPase activator activity"/>
    <property type="evidence" value="ECO:0007669"/>
    <property type="project" value="UniProtKB-KW"/>
</dbReference>
<feature type="compositionally biased region" description="Polar residues" evidence="10">
    <location>
        <begin position="535"/>
        <end position="549"/>
    </location>
</feature>
<dbReference type="GO" id="GO:0005794">
    <property type="term" value="C:Golgi apparatus"/>
    <property type="evidence" value="ECO:0007669"/>
    <property type="project" value="UniProtKB-SubCell"/>
</dbReference>
<evidence type="ECO:0000256" key="1">
    <source>
        <dbReference type="ARBA" id="ARBA00004222"/>
    </source>
</evidence>
<dbReference type="PANTHER" id="PTHR21422">
    <property type="entry name" value="RAB3 GTPASE-ACTIVATING PROTEIN CATALYTIC SUBUNIT"/>
    <property type="match status" value="1"/>
</dbReference>
<evidence type="ECO:0000259" key="11">
    <source>
        <dbReference type="Pfam" id="PF13890"/>
    </source>
</evidence>